<feature type="domain" description="Major facilitator superfamily (MFS) profile" evidence="7">
    <location>
        <begin position="87"/>
        <end position="519"/>
    </location>
</feature>
<dbReference type="Proteomes" id="UP000664203">
    <property type="component" value="Unassembled WGS sequence"/>
</dbReference>
<dbReference type="InterPro" id="IPR036259">
    <property type="entry name" value="MFS_trans_sf"/>
</dbReference>
<dbReference type="InterPro" id="IPR020846">
    <property type="entry name" value="MFS_dom"/>
</dbReference>
<name>A0A8H3ITS6_9LECA</name>
<evidence type="ECO:0000313" key="8">
    <source>
        <dbReference type="EMBL" id="CAF9933220.1"/>
    </source>
</evidence>
<dbReference type="PROSITE" id="PS50850">
    <property type="entry name" value="MFS"/>
    <property type="match status" value="1"/>
</dbReference>
<feature type="transmembrane region" description="Helical" evidence="6">
    <location>
        <begin position="124"/>
        <end position="142"/>
    </location>
</feature>
<proteinExistence type="predicted"/>
<dbReference type="PANTHER" id="PTHR23502">
    <property type="entry name" value="MAJOR FACILITATOR SUPERFAMILY"/>
    <property type="match status" value="1"/>
</dbReference>
<keyword evidence="2 6" id="KW-0812">Transmembrane</keyword>
<evidence type="ECO:0000256" key="4">
    <source>
        <dbReference type="ARBA" id="ARBA00023136"/>
    </source>
</evidence>
<evidence type="ECO:0000256" key="6">
    <source>
        <dbReference type="SAM" id="Phobius"/>
    </source>
</evidence>
<feature type="transmembrane region" description="Helical" evidence="6">
    <location>
        <begin position="425"/>
        <end position="449"/>
    </location>
</feature>
<evidence type="ECO:0000256" key="2">
    <source>
        <dbReference type="ARBA" id="ARBA00022692"/>
    </source>
</evidence>
<dbReference type="GO" id="GO:0005886">
    <property type="term" value="C:plasma membrane"/>
    <property type="evidence" value="ECO:0007669"/>
    <property type="project" value="TreeGrafter"/>
</dbReference>
<protein>
    <recommendedName>
        <fullName evidence="7">Major facilitator superfamily (MFS) profile domain-containing protein</fullName>
    </recommendedName>
</protein>
<dbReference type="Gene3D" id="1.20.1250.20">
    <property type="entry name" value="MFS general substrate transporter like domains"/>
    <property type="match status" value="1"/>
</dbReference>
<gene>
    <name evidence="8" type="ORF">ALECFALPRED_005509</name>
</gene>
<feature type="transmembrane region" description="Helical" evidence="6">
    <location>
        <begin position="492"/>
        <end position="515"/>
    </location>
</feature>
<feature type="region of interest" description="Disordered" evidence="5">
    <location>
        <begin position="34"/>
        <end position="62"/>
    </location>
</feature>
<sequence length="530" mass="59414">MRDLFRETVFGRLVHLASEGRFFRRDEELDPSTILPYSLDPSESSSRSNINESQTDVEKGKDKRLVEWAEDDSHNPRNWSTPKKVFVTFQICLLTTSVYIGSAIYTAGLPGIQQQFQVSEVKALLGLTLFVLGYALGPMVWAPMSEIPFIGRNPIYIGTLFAFVPLQLGVIYAKNFSMLLAFRFITGLVGSPVLATGGATIADLYKPSKQVYGIAIWGISAVLGPAMGPLIGGFAAESKGWQWPLWELVWLSGFCLVFLVFFLPETSSSNIIYRRTVHIRKVTGNINIKCEPELEAEGMSTQEILLMVFIRPFTLTLKEPICFALNLYIALAYGLLYLWFESFPIVFGQIYHFSQGLEGLAFLGILIGAFVVLIPFFYYSYKFVEPQFNHNGELRPEIRLQPAMVGAFFLPVCLFWFGWTSRPSVHWIVPIIGTSFFSVGTFLLFMAVLGYLGDAYPKYVASVYASNDLVRSGFGAAFPLFANAMYSKLGVAWASSLLGFLAIAFIPIPFVLYFYGHRIRLSSKMARHDL</sequence>
<feature type="transmembrane region" description="Helical" evidence="6">
    <location>
        <begin position="154"/>
        <end position="173"/>
    </location>
</feature>
<evidence type="ECO:0000256" key="5">
    <source>
        <dbReference type="SAM" id="MobiDB-lite"/>
    </source>
</evidence>
<dbReference type="SUPFAM" id="SSF103473">
    <property type="entry name" value="MFS general substrate transporter"/>
    <property type="match status" value="1"/>
</dbReference>
<comment type="caution">
    <text evidence="8">The sequence shown here is derived from an EMBL/GenBank/DDBJ whole genome shotgun (WGS) entry which is preliminary data.</text>
</comment>
<evidence type="ECO:0000259" key="7">
    <source>
        <dbReference type="PROSITE" id="PS50850"/>
    </source>
</evidence>
<dbReference type="AlphaFoldDB" id="A0A8H3ITS6"/>
<dbReference type="FunFam" id="1.20.1250.20:FF:000011">
    <property type="entry name" value="MFS multidrug transporter, putative"/>
    <property type="match status" value="1"/>
</dbReference>
<keyword evidence="4 6" id="KW-0472">Membrane</keyword>
<reference evidence="8" key="1">
    <citation type="submission" date="2021-03" db="EMBL/GenBank/DDBJ databases">
        <authorList>
            <person name="Tagirdzhanova G."/>
        </authorList>
    </citation>
    <scope>NUCLEOTIDE SEQUENCE</scope>
</reference>
<dbReference type="GO" id="GO:0015244">
    <property type="term" value="F:fluconazole transmembrane transporter activity"/>
    <property type="evidence" value="ECO:0007669"/>
    <property type="project" value="TreeGrafter"/>
</dbReference>
<evidence type="ECO:0000256" key="3">
    <source>
        <dbReference type="ARBA" id="ARBA00022989"/>
    </source>
</evidence>
<keyword evidence="9" id="KW-1185">Reference proteome</keyword>
<feature type="transmembrane region" description="Helical" evidence="6">
    <location>
        <begin position="400"/>
        <end position="419"/>
    </location>
</feature>
<feature type="transmembrane region" description="Helical" evidence="6">
    <location>
        <begin position="179"/>
        <end position="202"/>
    </location>
</feature>
<dbReference type="GO" id="GO:1990961">
    <property type="term" value="P:xenobiotic detoxification by transmembrane export across the plasma membrane"/>
    <property type="evidence" value="ECO:0007669"/>
    <property type="project" value="TreeGrafter"/>
</dbReference>
<feature type="compositionally biased region" description="Low complexity" evidence="5">
    <location>
        <begin position="42"/>
        <end position="53"/>
    </location>
</feature>
<keyword evidence="3 6" id="KW-1133">Transmembrane helix</keyword>
<feature type="transmembrane region" description="Helical" evidence="6">
    <location>
        <begin position="85"/>
        <end position="104"/>
    </location>
</feature>
<organism evidence="8 9">
    <name type="scientific">Alectoria fallacina</name>
    <dbReference type="NCBI Taxonomy" id="1903189"/>
    <lineage>
        <taxon>Eukaryota</taxon>
        <taxon>Fungi</taxon>
        <taxon>Dikarya</taxon>
        <taxon>Ascomycota</taxon>
        <taxon>Pezizomycotina</taxon>
        <taxon>Lecanoromycetes</taxon>
        <taxon>OSLEUM clade</taxon>
        <taxon>Lecanoromycetidae</taxon>
        <taxon>Lecanorales</taxon>
        <taxon>Lecanorineae</taxon>
        <taxon>Parmeliaceae</taxon>
        <taxon>Alectoria</taxon>
    </lineage>
</organism>
<feature type="transmembrane region" description="Helical" evidence="6">
    <location>
        <begin position="321"/>
        <end position="340"/>
    </location>
</feature>
<dbReference type="Pfam" id="PF07690">
    <property type="entry name" value="MFS_1"/>
    <property type="match status" value="1"/>
</dbReference>
<feature type="transmembrane region" description="Helical" evidence="6">
    <location>
        <begin position="360"/>
        <end position="379"/>
    </location>
</feature>
<feature type="transmembrane region" description="Helical" evidence="6">
    <location>
        <begin position="248"/>
        <end position="265"/>
    </location>
</feature>
<feature type="transmembrane region" description="Helical" evidence="6">
    <location>
        <begin position="214"/>
        <end position="236"/>
    </location>
</feature>
<dbReference type="OrthoDB" id="3357846at2759"/>
<dbReference type="CDD" id="cd17323">
    <property type="entry name" value="MFS_Tpo1_MDR_like"/>
    <property type="match status" value="1"/>
</dbReference>
<evidence type="ECO:0000313" key="9">
    <source>
        <dbReference type="Proteomes" id="UP000664203"/>
    </source>
</evidence>
<dbReference type="InterPro" id="IPR011701">
    <property type="entry name" value="MFS"/>
</dbReference>
<accession>A0A8H3ITS6</accession>
<comment type="subcellular location">
    <subcellularLocation>
        <location evidence="1">Membrane</location>
        <topology evidence="1">Multi-pass membrane protein</topology>
    </subcellularLocation>
</comment>
<dbReference type="EMBL" id="CAJPDR010000349">
    <property type="protein sequence ID" value="CAF9933220.1"/>
    <property type="molecule type" value="Genomic_DNA"/>
</dbReference>
<dbReference type="PANTHER" id="PTHR23502:SF23">
    <property type="entry name" value="FLUCONAZOLE RESISTANCE PROTEIN 1"/>
    <property type="match status" value="1"/>
</dbReference>
<evidence type="ECO:0000256" key="1">
    <source>
        <dbReference type="ARBA" id="ARBA00004141"/>
    </source>
</evidence>